<name>A0A841GXD3_9BACT</name>
<dbReference type="Proteomes" id="UP000582837">
    <property type="component" value="Unassembled WGS sequence"/>
</dbReference>
<dbReference type="EMBL" id="JACHIA010000003">
    <property type="protein sequence ID" value="MBB6070016.1"/>
    <property type="molecule type" value="Genomic_DNA"/>
</dbReference>
<gene>
    <name evidence="1" type="ORF">HNQ61_001633</name>
</gene>
<evidence type="ECO:0000313" key="2">
    <source>
        <dbReference type="Proteomes" id="UP000582837"/>
    </source>
</evidence>
<evidence type="ECO:0000313" key="1">
    <source>
        <dbReference type="EMBL" id="MBB6070016.1"/>
    </source>
</evidence>
<reference evidence="1 2" key="1">
    <citation type="submission" date="2020-08" db="EMBL/GenBank/DDBJ databases">
        <title>Genomic Encyclopedia of Type Strains, Phase IV (KMG-IV): sequencing the most valuable type-strain genomes for metagenomic binning, comparative biology and taxonomic classification.</title>
        <authorList>
            <person name="Goeker M."/>
        </authorList>
    </citation>
    <scope>NUCLEOTIDE SEQUENCE [LARGE SCALE GENOMIC DNA]</scope>
    <source>
        <strain evidence="1 2">DSM 29007</strain>
    </source>
</reference>
<proteinExistence type="predicted"/>
<accession>A0A841GXD3</accession>
<comment type="caution">
    <text evidence="1">The sequence shown here is derived from an EMBL/GenBank/DDBJ whole genome shotgun (WGS) entry which is preliminary data.</text>
</comment>
<sequence length="1400" mass="156028">MSSAGAKAALQGFRVQALYTLALMLEPGAENLVFQPEGKEDLDVYAGDELKRVIQVKGHADPLSLSKLGHGQDDSFLRRASELCARAGLEIVVATFGPVGPELEGAWAGTANHRASVVTKLRDGGFDDEKIANLFASVRFEQVSEVVLRQQVFDFLSESLLGGDPESAFDLLVAWLYQAAEGRRRITTADLRDRITRVGRYLAERAAHHQEWFTSIVPLDDAPITLERREELAIEYHRGVAARFDHITTDQDILREAKLQQIDEAFSASKVVIVHGASGQGKSTLGLRYLHDFVPAAWRFSIRLVADRTHALRVATALAGHLRAVAAPMYVYVDVSPRDADWPELVRVLVEQAGVKVLVTIREEDLARVNISESELGFPRSVQIQFDEAEAQLIYDKLVARRPADRFLSFPEAWAQFGGQGPLLEFTYLVTQSESLEATLRAQVRRLRDEVQAGRLPAADLAFLRLVSVSAAYEARLDVAGLAAVAGLPDPVRTLELLESEYLVRRSAEGRYVEGLHPIRSTIMAAALTDPVFAPWAESAAVCIQHMPEPDLEAFLFHGFLHHQDASETLIHAAKERRLRTWAGLAGVGRSLIWLGVKRYVDDNHAVIEEGREKLSTAWSLLLDFDVADIVSDEEPFIERLPGARPEVVELGRQLRERQSNKREIFALFSTWISNIPVAPDPPATTADWTGLAELCFWAARLEIAGPAMDAAWDVDLAAAIESVPLPVLSRVVQAWSYGPPERFQERVQPHTGRLLSKYRETMQVVSLESEEDRLYARFIVPWDVMATANTEANEEKSTDRLHDFTTQRIDLLRQLAPGRERYGAKGYGHRNPLIVPPYDSTEKDGVLSRYLLPEWGPALNGTFINLADRSTRPETWRDYAEGVMGIRQRVIVSLNQLRKGLGAHFRSERWVNIAARHLDTDAWNAIKAALDTTPKLPRSAVDGWGFANEGRERRGRAGKGVAGEGTGGVARARVNLALDKHRPLVDATRAYFNPLSNFFGQANGPLTLNSLLGRARSEDERTGLRTVATKQGVPTDNGFLSAYNFAEALRHLPAFQKEFRTRFSSLVGARVLDRIEQAESDTLSAAWVLWHAFVTQPERRWKAPEMKAGQVFSEILDRLRNEIRGGLAALADEGVHASIHSEQVLWEDEPTLWLLVEAENPLRMLDATRAVADVVQGALGDIGLQSTEQFAVDTAWQSIILVPTTHGESTQGAVLRFRPYHFYAGSNVHESSWPWFPVPFPGAAAETLGVSVRKDGPEQLLERLQQSVVELWSIVAHTSDFTRLPDDVDEDGIGILQRYLAGVGDQIDQSRKRVWDVWFEALKDIYQIPDWTDRPLLVEVHNALLDLRDVLMPAEGHEPGDAVDLGTLSEWRDRIQEILPTLEAMRLVRLADAHGITDL</sequence>
<dbReference type="RefSeq" id="WP_170039714.1">
    <property type="nucleotide sequence ID" value="NZ_JABDTL010000002.1"/>
</dbReference>
<protein>
    <submittedName>
        <fullName evidence="1">Uncharacterized protein</fullName>
    </submittedName>
</protein>
<keyword evidence="2" id="KW-1185">Reference proteome</keyword>
<organism evidence="1 2">
    <name type="scientific">Longimicrobium terrae</name>
    <dbReference type="NCBI Taxonomy" id="1639882"/>
    <lineage>
        <taxon>Bacteria</taxon>
        <taxon>Pseudomonadati</taxon>
        <taxon>Gemmatimonadota</taxon>
        <taxon>Longimicrobiia</taxon>
        <taxon>Longimicrobiales</taxon>
        <taxon>Longimicrobiaceae</taxon>
        <taxon>Longimicrobium</taxon>
    </lineage>
</organism>